<dbReference type="Pfam" id="PF00400">
    <property type="entry name" value="WD40"/>
    <property type="match status" value="13"/>
</dbReference>
<feature type="repeat" description="WD" evidence="3">
    <location>
        <begin position="1279"/>
        <end position="1320"/>
    </location>
</feature>
<dbReference type="PROSITE" id="PS50104">
    <property type="entry name" value="TIR"/>
    <property type="match status" value="1"/>
</dbReference>
<dbReference type="Pfam" id="PF13676">
    <property type="entry name" value="TIR_2"/>
    <property type="match status" value="1"/>
</dbReference>
<feature type="domain" description="TIR" evidence="5">
    <location>
        <begin position="7"/>
        <end position="140"/>
    </location>
</feature>
<dbReference type="InterPro" id="IPR029052">
    <property type="entry name" value="Metallo-depent_PP-like"/>
</dbReference>
<dbReference type="Gene3D" id="2.160.20.80">
    <property type="entry name" value="E3 ubiquitin-protein ligase SopA"/>
    <property type="match status" value="1"/>
</dbReference>
<organism evidence="7 8">
    <name type="scientific">Sinosporangium siamense</name>
    <dbReference type="NCBI Taxonomy" id="1367973"/>
    <lineage>
        <taxon>Bacteria</taxon>
        <taxon>Bacillati</taxon>
        <taxon>Actinomycetota</taxon>
        <taxon>Actinomycetes</taxon>
        <taxon>Streptosporangiales</taxon>
        <taxon>Streptosporangiaceae</taxon>
        <taxon>Sinosporangium</taxon>
    </lineage>
</organism>
<dbReference type="CDD" id="cd00200">
    <property type="entry name" value="WD40"/>
    <property type="match status" value="2"/>
</dbReference>
<dbReference type="PROSITE" id="PS50294">
    <property type="entry name" value="WD_REPEATS_REGION"/>
    <property type="match status" value="13"/>
</dbReference>
<dbReference type="InterPro" id="IPR019775">
    <property type="entry name" value="WD40_repeat_CS"/>
</dbReference>
<dbReference type="Gene3D" id="3.60.21.10">
    <property type="match status" value="1"/>
</dbReference>
<evidence type="ECO:0000256" key="1">
    <source>
        <dbReference type="ARBA" id="ARBA00022574"/>
    </source>
</evidence>
<keyword evidence="8" id="KW-1185">Reference proteome</keyword>
<dbReference type="InterPro" id="IPR000157">
    <property type="entry name" value="TIR_dom"/>
</dbReference>
<dbReference type="Gene3D" id="3.40.50.10140">
    <property type="entry name" value="Toll/interleukin-1 receptor homology (TIR) domain"/>
    <property type="match status" value="1"/>
</dbReference>
<sequence>MAGRSATSVDIFVSYSPADEAWATWIAWELEAAGYRTMIQAWDFVPGTNFIDFMDRGVREAAVVVAVLSDNYLQSRYGRMEWQAALRANPDDPSKKLVTVRLADCRLDGLLATITWVDLADVHDQEQARARLLDRIAETVAGRAKPSSSPAFPAQGDRVPALAVPRPRGDGAEALVRRGPMSRPAFPAADDARGPRERVTVLRVGGPRFGRALAEADDPLTAEELQSRIWADLTRMRDGGMPRPDLLVVSGDLTESGSLREFGQARMFLNGLRTLIGLESHRVVVVPGPRDVTKAACQAYFNNCEADDIRPAPPYWQKWRHFHGLFEEFYQGLEGVVFDASQPWTLFAMPDLRVVLAGLNSTMAMSHREADQYGLIGEAQAAWFAERLRPFEADRWMRIGVMGHAPAALRDAAVLDRLLGHRLTLLAHGDGPARSDPFPTVPSPGAGTHHVIEITPDGMRLWSPGAPPQRTPHRWRSCEGTFTDARAAEPAPPLLAPADHEPAPTPSDLLLDRVAEVCEARHERARVRRVDLSPPHLVVTYHEDGFVRQTRIGAHVGEVTEESVAEFLRHVYAAGPGQGVEVVYEGPPPARALRDDLSRRGVRLRSFTEFQGLVDLSGYVRDQSARIEADRRYPPGLYVPQRYRALDRAGQEVGEGLTDELIRLVSGDHGRFVLLLGDFGHGKSFALREVARRLPVELPHLIPILIELRSLDKAHSVDGLVAAHLADHGEDVIDLKAFHYLLRQGRIVLLFDGFDELVTRVTYDRAVDHLDTLIQAAEHKAKIIVASRTQHFKSQSQVLTALGEKVGSLPRRRVLSVTEFSGDQIRSYLVNRYDDAEAADARLALMSGVEDLLGLASNPRMLSFIADLPERNLRAVAGTRGTVSAARLYEAILGTWLAFEERRTSGVPGTPGGLRLPELWRAVTLLAMRLWQSGESYLRLTELTEIAQELADLAEGQLSAHQAAHAVGTGSLLVRTDEGLFGFIHTSVMEWLVARHIASVIDDPAPLSWRSLSQLTVEFLCDQVDVPACRTWAARVLADPAADAVARGNAVRISTRLRTSARADLRGADLRGQDLSSRDLREVDLTGADLGDATLVGADLHRAVLRDARLVGARLDKADLTGADLRGADLTRARLIRADLSGAALDGSRWHRAALIEVTGAAPGLPELRGAAVAPAHPVEIQLAPAGVGVPYGYHFQFSRLPSPVAYSPAGDLLALGSDDGLVVICDSITGLPIRTLAGHRDRAYAVSFSGDGGLLVSGAADGTVRLWDPSTGELLHTLAAHPDGVWPVLLSPDGSLVAAGGGDGVVRLWSTTDGRLLHELSGHGTPLYASAFDRTGETLLIGDGKATLRVWDTARGVIRRIVSDDGAGGSVYRAVYDPSGALLATGHKDGVVRLWNARDGRLLRRLVGHTTRVYALNFSPDGQVLASGDIGGELRLWDPATGAAAGTMPGRRAAIYQVSFSPDGSQLAWADSGGSVEIRDAATWTRRHALSGHRGAVWPFVFRPDGAQLATAGNDGTARLWDTATGQCQRVLRGHGRRISAVRFSADGSMLATCGNDGVVRVWDPHTCRRLHEFTGSADRMTSAVFSPAGPVLATASNDGGMHFWNVATGAYEREMSVETDHVWAEAFSPDGAQLATANDDDSVRIWSPASGRLITTLADHRGRVRWIDFSPGGELIATGCDDRAVRVWHVHTGQLVAMGDRHTDRVYAVAFNSDGTRLLSAGNDGLAVVWDPADALMRPATVLTHPGRLWTAAWSPGDHMIATAGDDLAVRLWDSATGDLLHTLPGHTRRIWSLAFSPDGTLLASSGDDGTAVLWNLDGPSPSKRATLLGLPEGWAALAPDGRYKQEGDIGGQFWHAVGMCRFEPGELDEHLPGVRRMPLEAEF</sequence>
<comment type="caution">
    <text evidence="7">The sequence shown here is derived from an EMBL/GenBank/DDBJ whole genome shotgun (WGS) entry which is preliminary data.</text>
</comment>
<dbReference type="InterPro" id="IPR020472">
    <property type="entry name" value="WD40_PAC1"/>
</dbReference>
<feature type="region of interest" description="Disordered" evidence="4">
    <location>
        <begin position="143"/>
        <end position="167"/>
    </location>
</feature>
<dbReference type="Gene3D" id="2.130.10.10">
    <property type="entry name" value="YVTN repeat-like/Quinoprotein amine dehydrogenase"/>
    <property type="match status" value="5"/>
</dbReference>
<keyword evidence="2" id="KW-0677">Repeat</keyword>
<accession>A0A919RFE5</accession>
<dbReference type="Proteomes" id="UP000606172">
    <property type="component" value="Unassembled WGS sequence"/>
</dbReference>
<dbReference type="InterPro" id="IPR035897">
    <property type="entry name" value="Toll_tir_struct_dom_sf"/>
</dbReference>
<dbReference type="InterPro" id="IPR036322">
    <property type="entry name" value="WD40_repeat_dom_sf"/>
</dbReference>
<feature type="repeat" description="WD" evidence="3">
    <location>
        <begin position="1744"/>
        <end position="1785"/>
    </location>
</feature>
<dbReference type="PROSITE" id="PS50082">
    <property type="entry name" value="WD_REPEATS_2"/>
    <property type="match status" value="13"/>
</dbReference>
<evidence type="ECO:0008006" key="9">
    <source>
        <dbReference type="Google" id="ProtNLM"/>
    </source>
</evidence>
<feature type="repeat" description="WD" evidence="3">
    <location>
        <begin position="1701"/>
        <end position="1733"/>
    </location>
</feature>
<dbReference type="Gene3D" id="3.40.50.300">
    <property type="entry name" value="P-loop containing nucleotide triphosphate hydrolases"/>
    <property type="match status" value="1"/>
</dbReference>
<dbReference type="PRINTS" id="PR00320">
    <property type="entry name" value="GPROTEINBRPT"/>
</dbReference>
<proteinExistence type="predicted"/>
<keyword evidence="1 3" id="KW-0853">WD repeat</keyword>
<protein>
    <recommendedName>
        <fullName evidence="9">TIR domain-containing protein</fullName>
    </recommendedName>
</protein>
<dbReference type="PANTHER" id="PTHR19848">
    <property type="entry name" value="WD40 REPEAT PROTEIN"/>
    <property type="match status" value="1"/>
</dbReference>
<dbReference type="SUPFAM" id="SSF101908">
    <property type="entry name" value="Putative isomerase YbhE"/>
    <property type="match status" value="1"/>
</dbReference>
<dbReference type="SMART" id="SM00320">
    <property type="entry name" value="WD40"/>
    <property type="match status" value="15"/>
</dbReference>
<dbReference type="SMART" id="SM00255">
    <property type="entry name" value="TIR"/>
    <property type="match status" value="1"/>
</dbReference>
<evidence type="ECO:0000256" key="2">
    <source>
        <dbReference type="ARBA" id="ARBA00022737"/>
    </source>
</evidence>
<evidence type="ECO:0000256" key="4">
    <source>
        <dbReference type="SAM" id="MobiDB-lite"/>
    </source>
</evidence>
<name>A0A919RFE5_9ACTN</name>
<evidence type="ECO:0000313" key="8">
    <source>
        <dbReference type="Proteomes" id="UP000606172"/>
    </source>
</evidence>
<feature type="repeat" description="WD" evidence="3">
    <location>
        <begin position="1659"/>
        <end position="1700"/>
    </location>
</feature>
<feature type="repeat" description="WD" evidence="3">
    <location>
        <begin position="1407"/>
        <end position="1448"/>
    </location>
</feature>
<dbReference type="PROSITE" id="PS00678">
    <property type="entry name" value="WD_REPEATS_1"/>
    <property type="match status" value="4"/>
</dbReference>
<feature type="repeat" description="WD" evidence="3">
    <location>
        <begin position="1365"/>
        <end position="1406"/>
    </location>
</feature>
<feature type="repeat" description="WD" evidence="3">
    <location>
        <begin position="1321"/>
        <end position="1353"/>
    </location>
</feature>
<reference evidence="7" key="1">
    <citation type="submission" date="2021-01" db="EMBL/GenBank/DDBJ databases">
        <title>Whole genome shotgun sequence of Sinosporangium siamense NBRC 109515.</title>
        <authorList>
            <person name="Komaki H."/>
            <person name="Tamura T."/>
        </authorList>
    </citation>
    <scope>NUCLEOTIDE SEQUENCE</scope>
    <source>
        <strain evidence="7">NBRC 109515</strain>
    </source>
</reference>
<dbReference type="PANTHER" id="PTHR19848:SF8">
    <property type="entry name" value="F-BOX AND WD REPEAT DOMAIN CONTAINING 7"/>
    <property type="match status" value="1"/>
</dbReference>
<dbReference type="EMBL" id="BOOW01000015">
    <property type="protein sequence ID" value="GII92382.1"/>
    <property type="molecule type" value="Genomic_DNA"/>
</dbReference>
<evidence type="ECO:0000313" key="7">
    <source>
        <dbReference type="EMBL" id="GII92382.1"/>
    </source>
</evidence>
<feature type="domain" description="NACHT" evidence="6">
    <location>
        <begin position="671"/>
        <end position="789"/>
    </location>
</feature>
<feature type="repeat" description="WD" evidence="3">
    <location>
        <begin position="1533"/>
        <end position="1574"/>
    </location>
</feature>
<evidence type="ECO:0000256" key="3">
    <source>
        <dbReference type="PROSITE-ProRule" id="PRU00221"/>
    </source>
</evidence>
<dbReference type="InterPro" id="IPR001680">
    <property type="entry name" value="WD40_rpt"/>
</dbReference>
<dbReference type="Pfam" id="PF00805">
    <property type="entry name" value="Pentapeptide"/>
    <property type="match status" value="1"/>
</dbReference>
<dbReference type="InterPro" id="IPR007111">
    <property type="entry name" value="NACHT_NTPase"/>
</dbReference>
<dbReference type="InterPro" id="IPR054571">
    <property type="entry name" value="NA-iREase3_dom"/>
</dbReference>
<dbReference type="SUPFAM" id="SSF52540">
    <property type="entry name" value="P-loop containing nucleoside triphosphate hydrolases"/>
    <property type="match status" value="1"/>
</dbReference>
<evidence type="ECO:0000259" key="6">
    <source>
        <dbReference type="PROSITE" id="PS50837"/>
    </source>
</evidence>
<dbReference type="SUPFAM" id="SSF52200">
    <property type="entry name" value="Toll/Interleukin receptor TIR domain"/>
    <property type="match status" value="1"/>
</dbReference>
<dbReference type="SUPFAM" id="SSF50978">
    <property type="entry name" value="WD40 repeat-like"/>
    <property type="match status" value="2"/>
</dbReference>
<feature type="repeat" description="WD" evidence="3">
    <location>
        <begin position="1575"/>
        <end position="1616"/>
    </location>
</feature>
<dbReference type="SUPFAM" id="SSF141571">
    <property type="entry name" value="Pentapeptide repeat-like"/>
    <property type="match status" value="1"/>
</dbReference>
<feature type="repeat" description="WD" evidence="3">
    <location>
        <begin position="1617"/>
        <end position="1658"/>
    </location>
</feature>
<gene>
    <name evidence="7" type="ORF">Ssi02_26130</name>
</gene>
<dbReference type="InterPro" id="IPR001646">
    <property type="entry name" value="5peptide_repeat"/>
</dbReference>
<dbReference type="RefSeq" id="WP_204025164.1">
    <property type="nucleotide sequence ID" value="NZ_BOOW01000015.1"/>
</dbReference>
<dbReference type="InterPro" id="IPR015943">
    <property type="entry name" value="WD40/YVTN_repeat-like_dom_sf"/>
</dbReference>
<feature type="repeat" description="WD" evidence="3">
    <location>
        <begin position="1786"/>
        <end position="1827"/>
    </location>
</feature>
<dbReference type="InterPro" id="IPR027417">
    <property type="entry name" value="P-loop_NTPase"/>
</dbReference>
<feature type="repeat" description="WD" evidence="3">
    <location>
        <begin position="1237"/>
        <end position="1278"/>
    </location>
</feature>
<dbReference type="Pfam" id="PF22739">
    <property type="entry name" value="NA-iREase3"/>
    <property type="match status" value="1"/>
</dbReference>
<dbReference type="PROSITE" id="PS50837">
    <property type="entry name" value="NACHT"/>
    <property type="match status" value="1"/>
</dbReference>
<dbReference type="GO" id="GO:0007165">
    <property type="term" value="P:signal transduction"/>
    <property type="evidence" value="ECO:0007669"/>
    <property type="project" value="InterPro"/>
</dbReference>
<dbReference type="Pfam" id="PF05729">
    <property type="entry name" value="NACHT"/>
    <property type="match status" value="1"/>
</dbReference>
<evidence type="ECO:0000259" key="5">
    <source>
        <dbReference type="PROSITE" id="PS50104"/>
    </source>
</evidence>
<feature type="repeat" description="WD" evidence="3">
    <location>
        <begin position="1491"/>
        <end position="1532"/>
    </location>
</feature>
<dbReference type="SUPFAM" id="SSF56300">
    <property type="entry name" value="Metallo-dependent phosphatases"/>
    <property type="match status" value="1"/>
</dbReference>